<dbReference type="PANTHER" id="PTHR12277">
    <property type="entry name" value="ALPHA/BETA HYDROLASE DOMAIN-CONTAINING PROTEIN"/>
    <property type="match status" value="1"/>
</dbReference>
<sequence>MVLQSPIESAIRTVMSKRAQWFLQGIDIFRNYDKAPLIKCPALLMHGTADQVVPYHCGKAIHELLVNAEPIVPFERRGHNDMPEPDTMRKVKVFLDSLSRR</sequence>
<dbReference type="SUPFAM" id="SSF53474">
    <property type="entry name" value="alpha/beta-Hydrolases"/>
    <property type="match status" value="1"/>
</dbReference>
<dbReference type="Proteomes" id="UP001189429">
    <property type="component" value="Unassembled WGS sequence"/>
</dbReference>
<dbReference type="Gene3D" id="3.40.50.1820">
    <property type="entry name" value="alpha/beta hydrolase"/>
    <property type="match status" value="1"/>
</dbReference>
<protein>
    <recommendedName>
        <fullName evidence="3">Serine aminopeptidase S33 domain-containing protein</fullName>
    </recommendedName>
</protein>
<dbReference type="EMBL" id="CAUYUJ010019132">
    <property type="protein sequence ID" value="CAK0888784.1"/>
    <property type="molecule type" value="Genomic_DNA"/>
</dbReference>
<evidence type="ECO:0008006" key="3">
    <source>
        <dbReference type="Google" id="ProtNLM"/>
    </source>
</evidence>
<proteinExistence type="predicted"/>
<name>A0ABN9WQ14_9DINO</name>
<evidence type="ECO:0000313" key="1">
    <source>
        <dbReference type="EMBL" id="CAK0888784.1"/>
    </source>
</evidence>
<accession>A0ABN9WQ14</accession>
<reference evidence="1" key="1">
    <citation type="submission" date="2023-10" db="EMBL/GenBank/DDBJ databases">
        <authorList>
            <person name="Chen Y."/>
            <person name="Shah S."/>
            <person name="Dougan E. K."/>
            <person name="Thang M."/>
            <person name="Chan C."/>
        </authorList>
    </citation>
    <scope>NUCLEOTIDE SEQUENCE [LARGE SCALE GENOMIC DNA]</scope>
</reference>
<keyword evidence="2" id="KW-1185">Reference proteome</keyword>
<comment type="caution">
    <text evidence="1">The sequence shown here is derived from an EMBL/GenBank/DDBJ whole genome shotgun (WGS) entry which is preliminary data.</text>
</comment>
<gene>
    <name evidence="1" type="ORF">PCOR1329_LOCUS69511</name>
</gene>
<evidence type="ECO:0000313" key="2">
    <source>
        <dbReference type="Proteomes" id="UP001189429"/>
    </source>
</evidence>
<dbReference type="PANTHER" id="PTHR12277:SF81">
    <property type="entry name" value="PROTEIN ABHD13"/>
    <property type="match status" value="1"/>
</dbReference>
<dbReference type="InterPro" id="IPR029058">
    <property type="entry name" value="AB_hydrolase_fold"/>
</dbReference>
<organism evidence="1 2">
    <name type="scientific">Prorocentrum cordatum</name>
    <dbReference type="NCBI Taxonomy" id="2364126"/>
    <lineage>
        <taxon>Eukaryota</taxon>
        <taxon>Sar</taxon>
        <taxon>Alveolata</taxon>
        <taxon>Dinophyceae</taxon>
        <taxon>Prorocentrales</taxon>
        <taxon>Prorocentraceae</taxon>
        <taxon>Prorocentrum</taxon>
    </lineage>
</organism>